<feature type="region of interest" description="Disordered" evidence="1">
    <location>
        <begin position="453"/>
        <end position="480"/>
    </location>
</feature>
<dbReference type="VEuPathDB" id="FungiDB:G647_02250"/>
<name>A0A1C1CF88_9EURO</name>
<dbReference type="PANTHER" id="PTHR12732:SF8">
    <property type="entry name" value="NUCLEAR MRNA EXPORT PROTEIN THP1"/>
    <property type="match status" value="1"/>
</dbReference>
<dbReference type="Proteomes" id="UP000094526">
    <property type="component" value="Unassembled WGS sequence"/>
</dbReference>
<gene>
    <name evidence="2" type="ORF">CLCR_02368</name>
</gene>
<protein>
    <submittedName>
        <fullName evidence="2">COP9 signalosome complex subunit 12</fullName>
    </submittedName>
</protein>
<proteinExistence type="predicted"/>
<dbReference type="OrthoDB" id="5404651at2759"/>
<comment type="caution">
    <text evidence="2">The sequence shown here is derived from an EMBL/GenBank/DDBJ whole genome shotgun (WGS) entry which is preliminary data.</text>
</comment>
<evidence type="ECO:0000313" key="3">
    <source>
        <dbReference type="Proteomes" id="UP000094526"/>
    </source>
</evidence>
<dbReference type="eggNOG" id="KOG2688">
    <property type="taxonomic scope" value="Eukaryota"/>
</dbReference>
<dbReference type="GO" id="GO:0003690">
    <property type="term" value="F:double-stranded DNA binding"/>
    <property type="evidence" value="ECO:0007669"/>
    <property type="project" value="InterPro"/>
</dbReference>
<dbReference type="AlphaFoldDB" id="A0A1C1CF88"/>
<accession>A0A1C1CF88</accession>
<dbReference type="STRING" id="86049.A0A1C1CF88"/>
<evidence type="ECO:0000256" key="1">
    <source>
        <dbReference type="SAM" id="MobiDB-lite"/>
    </source>
</evidence>
<dbReference type="EMBL" id="LGRB01000014">
    <property type="protein sequence ID" value="OCT47183.1"/>
    <property type="molecule type" value="Genomic_DNA"/>
</dbReference>
<organism evidence="2 3">
    <name type="scientific">Cladophialophora carrionii</name>
    <dbReference type="NCBI Taxonomy" id="86049"/>
    <lineage>
        <taxon>Eukaryota</taxon>
        <taxon>Fungi</taxon>
        <taxon>Dikarya</taxon>
        <taxon>Ascomycota</taxon>
        <taxon>Pezizomycotina</taxon>
        <taxon>Eurotiomycetes</taxon>
        <taxon>Chaetothyriomycetidae</taxon>
        <taxon>Chaetothyriales</taxon>
        <taxon>Herpotrichiellaceae</taxon>
        <taxon>Cladophialophora</taxon>
    </lineage>
</organism>
<dbReference type="PANTHER" id="PTHR12732">
    <property type="entry name" value="UNCHARACTERIZED PROTEASOME COMPONENT REGION PCI-CONTAINING"/>
    <property type="match status" value="1"/>
</dbReference>
<dbReference type="VEuPathDB" id="FungiDB:CLCR_02368"/>
<dbReference type="GO" id="GO:0003723">
    <property type="term" value="F:RNA binding"/>
    <property type="evidence" value="ECO:0007669"/>
    <property type="project" value="InterPro"/>
</dbReference>
<reference evidence="3" key="1">
    <citation type="submission" date="2015-07" db="EMBL/GenBank/DDBJ databases">
        <authorList>
            <person name="Teixeira M.M."/>
            <person name="Souza R.C."/>
            <person name="Almeida L.G."/>
            <person name="Vicente V.A."/>
            <person name="de Hoog S."/>
            <person name="Bocca A.L."/>
            <person name="de Almeida S.R."/>
            <person name="Vasconcelos A.T."/>
            <person name="Felipe M.S."/>
        </authorList>
    </citation>
    <scope>NUCLEOTIDE SEQUENCE [LARGE SCALE GENOMIC DNA]</scope>
    <source>
        <strain evidence="3">KSF</strain>
    </source>
</reference>
<dbReference type="SMART" id="SM00753">
    <property type="entry name" value="PAM"/>
    <property type="match status" value="1"/>
</dbReference>
<evidence type="ECO:0000313" key="2">
    <source>
        <dbReference type="EMBL" id="OCT47183.1"/>
    </source>
</evidence>
<keyword evidence="3" id="KW-1185">Reference proteome</keyword>
<sequence length="554" mass="62370">MAPFGANASVLDSFLTEIVDSVRHKTAQRITDLIQLDFDALSPERRKPYSDLNQELNQRYPPGSDGPLVARCKQSLPQEEFGVFSNSFSECVIQYFRYLRDFATADNQTKATKIRQLTRRSQCVIALGDSTYGIIMLPIVLSFSRVLAAVATNLDRNPSLIRDSSLLQAQDTEGGSGKVSFVEDAANVLREAFIKCLSGSAGVQRTSRPTPDDRRVGIYLTANSALKLFMRSRKLRNAQQIFNSIEAQSPPLSYYPAAQRVTYLYYLGRYHFANNHFLRAQKVLQTAYDQCHRQAVNHRRLILIYLVAANIIIGRFPTPVLLSRPEAADIGARFTPLCQIIRSGDLGSFYRYLDLESECGQWFLKRSILFQLRNRCEILVWRSLIRKCFLFVGYKGEEKKVPFLKLNYVQYGARWALDRQNPARLVNTRNSASEKYLDPEFAGLDEAIKETGFDPETGQYHDEYIGQDPPDDDEPEESPTLAEVESVVLSLIQQGLLKGFALHAIPRFAIPGSSHKGGPLKRGFPQVWGVISGRVDGPSVPGWVEEGSLDGRIH</sequence>
<dbReference type="InterPro" id="IPR045114">
    <property type="entry name" value="Csn12-like"/>
</dbReference>